<keyword evidence="5" id="KW-1185">Reference proteome</keyword>
<evidence type="ECO:0008006" key="6">
    <source>
        <dbReference type="Google" id="ProtNLM"/>
    </source>
</evidence>
<feature type="compositionally biased region" description="Basic and acidic residues" evidence="1">
    <location>
        <begin position="311"/>
        <end position="331"/>
    </location>
</feature>
<organism evidence="4 5">
    <name type="scientific">Morella rubra</name>
    <name type="common">Chinese bayberry</name>
    <dbReference type="NCBI Taxonomy" id="262757"/>
    <lineage>
        <taxon>Eukaryota</taxon>
        <taxon>Viridiplantae</taxon>
        <taxon>Streptophyta</taxon>
        <taxon>Embryophyta</taxon>
        <taxon>Tracheophyta</taxon>
        <taxon>Spermatophyta</taxon>
        <taxon>Magnoliopsida</taxon>
        <taxon>eudicotyledons</taxon>
        <taxon>Gunneridae</taxon>
        <taxon>Pentapetalae</taxon>
        <taxon>rosids</taxon>
        <taxon>fabids</taxon>
        <taxon>Fagales</taxon>
        <taxon>Myricaceae</taxon>
        <taxon>Morella</taxon>
    </lineage>
</organism>
<evidence type="ECO:0000259" key="2">
    <source>
        <dbReference type="Pfam" id="PF12552"/>
    </source>
</evidence>
<feature type="region of interest" description="Disordered" evidence="1">
    <location>
        <begin position="599"/>
        <end position="639"/>
    </location>
</feature>
<accession>A0A6A1VTJ8</accession>
<feature type="domain" description="DUF3741" evidence="2">
    <location>
        <begin position="229"/>
        <end position="272"/>
    </location>
</feature>
<dbReference type="PANTHER" id="PTHR47212:SF2">
    <property type="entry name" value="DUF3741 DOMAIN-CONTAINING PROTEIN"/>
    <property type="match status" value="1"/>
</dbReference>
<feature type="compositionally biased region" description="Polar residues" evidence="1">
    <location>
        <begin position="630"/>
        <end position="639"/>
    </location>
</feature>
<dbReference type="PANTHER" id="PTHR47212">
    <property type="entry name" value="ADHESIN-LIKE PROTEIN, PUTATIVE (DUF3741)-RELATED"/>
    <property type="match status" value="1"/>
</dbReference>
<feature type="domain" description="DUF4378" evidence="3">
    <location>
        <begin position="705"/>
        <end position="852"/>
    </location>
</feature>
<gene>
    <name evidence="4" type="ORF">CJ030_MR4G026992</name>
</gene>
<sequence>MARRSPKSPVPVVCEKYEAGCMCTRDLYRLFAFRQGRSYRKVLSDGRHSNSHAIGQENLRSRIDLHTKFNERSQGIDVKVDNKAQTVHSEKTSLKMLMEEKMPFKRPINKKTATLKVKHSQRDSKLVDSSTINHGKAGNTHQSSCHIPLHLRKDAGNTEHCQLCHKDVMDISLDKLKSSASTKVFCKEGRPKKRMSCGCKGVSCVDYDQVKDINLRPVKMTEVEETGYQKFIDGKYLHRDGASQQSKQLLDALEILRSNKELFIELRQDPNSLLGKHIQDSLNSQAKGQLIKSLSGAKLSEYLTCNARHCEESTSPKRLKSGDRDLPKENADPQPSERIVVLRPGPTSLQNSPDRLSPYFSQQYPHSLRITEQSVRPALFFFRQIKRKLKDALGISRKEQHQKPINGKLEKSPDDCQCSECSGKRRGNEIAGSNLQGIVYDIGGMAKSSLDVKKADETQEQGLLPTFSPGSDWELGFDTEQMRFSPLSNHKIVYENRCKFQKENKNSCSNSLKEEIESLPSAVNKESNDPVLVLETTPNMSENHFMDLEVNEEDIGHMDETKAFYVLCQSHGTHQPGLNPSPDAANMSAEIEHLELSRVNSCPGNQPSKCSAEVSSSSPSSCEKAEDSDSLNNKAEQPSQLTGFEQVFTEDVASPASNIYEPAELPLEGLQVSIEDHSSGSPESPSLDPKANVTTAMDEPVSFSEYIGAVLRISGLTWDKLSMKSHSAEQLLDQSLFYETKMSNDEDCGEFLLLFHCISEVLAEACQNTSGCAPYVLYIKPLIQPLSLEKTVTHEVIRRVDQYLLSQLSPQTLKQHVEHDLARSRTWLDIRSENEDITMETAEGFLEELVMEVVLDLLL</sequence>
<protein>
    <recommendedName>
        <fullName evidence="6">DUF4378 domain-containing protein</fullName>
    </recommendedName>
</protein>
<evidence type="ECO:0000259" key="3">
    <source>
        <dbReference type="Pfam" id="PF14309"/>
    </source>
</evidence>
<dbReference type="Pfam" id="PF14309">
    <property type="entry name" value="DUF4378"/>
    <property type="match status" value="1"/>
</dbReference>
<dbReference type="InterPro" id="IPR022212">
    <property type="entry name" value="DUF3741"/>
</dbReference>
<dbReference type="OrthoDB" id="952876at2759"/>
<evidence type="ECO:0000256" key="1">
    <source>
        <dbReference type="SAM" id="MobiDB-lite"/>
    </source>
</evidence>
<name>A0A6A1VTJ8_9ROSI</name>
<evidence type="ECO:0000313" key="4">
    <source>
        <dbReference type="EMBL" id="KAB1215346.1"/>
    </source>
</evidence>
<dbReference type="Pfam" id="PF12552">
    <property type="entry name" value="DUF3741"/>
    <property type="match status" value="1"/>
</dbReference>
<evidence type="ECO:0000313" key="5">
    <source>
        <dbReference type="Proteomes" id="UP000516437"/>
    </source>
</evidence>
<feature type="region of interest" description="Disordered" evidence="1">
    <location>
        <begin position="117"/>
        <end position="143"/>
    </location>
</feature>
<feature type="compositionally biased region" description="Polar residues" evidence="1">
    <location>
        <begin position="127"/>
        <end position="143"/>
    </location>
</feature>
<comment type="caution">
    <text evidence="4">The sequence shown here is derived from an EMBL/GenBank/DDBJ whole genome shotgun (WGS) entry which is preliminary data.</text>
</comment>
<feature type="compositionally biased region" description="Low complexity" evidence="1">
    <location>
        <begin position="607"/>
        <end position="622"/>
    </location>
</feature>
<feature type="region of interest" description="Disordered" evidence="1">
    <location>
        <begin position="311"/>
        <end position="356"/>
    </location>
</feature>
<reference evidence="4 5" key="1">
    <citation type="journal article" date="2019" name="Plant Biotechnol. J.">
        <title>The red bayberry genome and genetic basis of sex determination.</title>
        <authorList>
            <person name="Jia H.M."/>
            <person name="Jia H.J."/>
            <person name="Cai Q.L."/>
            <person name="Wang Y."/>
            <person name="Zhao H.B."/>
            <person name="Yang W.F."/>
            <person name="Wang G.Y."/>
            <person name="Li Y.H."/>
            <person name="Zhan D.L."/>
            <person name="Shen Y.T."/>
            <person name="Niu Q.F."/>
            <person name="Chang L."/>
            <person name="Qiu J."/>
            <person name="Zhao L."/>
            <person name="Xie H.B."/>
            <person name="Fu W.Y."/>
            <person name="Jin J."/>
            <person name="Li X.W."/>
            <person name="Jiao Y."/>
            <person name="Zhou C.C."/>
            <person name="Tu T."/>
            <person name="Chai C.Y."/>
            <person name="Gao J.L."/>
            <person name="Fan L.J."/>
            <person name="van de Weg E."/>
            <person name="Wang J.Y."/>
            <person name="Gao Z.S."/>
        </authorList>
    </citation>
    <scope>NUCLEOTIDE SEQUENCE [LARGE SCALE GENOMIC DNA]</scope>
    <source>
        <tissue evidence="4">Leaves</tissue>
    </source>
</reference>
<dbReference type="AlphaFoldDB" id="A0A6A1VTJ8"/>
<dbReference type="Proteomes" id="UP000516437">
    <property type="component" value="Chromosome 4"/>
</dbReference>
<dbReference type="EMBL" id="RXIC02000022">
    <property type="protein sequence ID" value="KAB1215346.1"/>
    <property type="molecule type" value="Genomic_DNA"/>
</dbReference>
<proteinExistence type="predicted"/>
<dbReference type="InterPro" id="IPR025486">
    <property type="entry name" value="DUF4378"/>
</dbReference>
<feature type="compositionally biased region" description="Polar residues" evidence="1">
    <location>
        <begin position="347"/>
        <end position="356"/>
    </location>
</feature>